<protein>
    <submittedName>
        <fullName evidence="2">Uncharacterized protein</fullName>
    </submittedName>
</protein>
<dbReference type="EMBL" id="LR798231">
    <property type="protein sequence ID" value="CAB5208942.1"/>
    <property type="molecule type" value="Genomic_DNA"/>
</dbReference>
<proteinExistence type="predicted"/>
<evidence type="ECO:0000256" key="1">
    <source>
        <dbReference type="SAM" id="MobiDB-lite"/>
    </source>
</evidence>
<evidence type="ECO:0000313" key="2">
    <source>
        <dbReference type="EMBL" id="CAB4125981.1"/>
    </source>
</evidence>
<feature type="compositionally biased region" description="Low complexity" evidence="1">
    <location>
        <begin position="153"/>
        <end position="193"/>
    </location>
</feature>
<gene>
    <name evidence="3" type="ORF">UFOVP181_257</name>
    <name evidence="2" type="ORF">UFOVP57_382</name>
</gene>
<organism evidence="2">
    <name type="scientific">uncultured Caudovirales phage</name>
    <dbReference type="NCBI Taxonomy" id="2100421"/>
    <lineage>
        <taxon>Viruses</taxon>
        <taxon>Duplodnaviria</taxon>
        <taxon>Heunggongvirae</taxon>
        <taxon>Uroviricota</taxon>
        <taxon>Caudoviricetes</taxon>
        <taxon>Peduoviridae</taxon>
        <taxon>Maltschvirus</taxon>
        <taxon>Maltschvirus maltsch</taxon>
    </lineage>
</organism>
<reference evidence="2" key="1">
    <citation type="submission" date="2020-04" db="EMBL/GenBank/DDBJ databases">
        <authorList>
            <person name="Chiriac C."/>
            <person name="Salcher M."/>
            <person name="Ghai R."/>
            <person name="Kavagutti S V."/>
        </authorList>
    </citation>
    <scope>NUCLEOTIDE SEQUENCE</scope>
</reference>
<name>A0A6J5KVE7_9CAUD</name>
<dbReference type="EMBL" id="LR796187">
    <property type="protein sequence ID" value="CAB4125981.1"/>
    <property type="molecule type" value="Genomic_DNA"/>
</dbReference>
<sequence length="193" mass="21397">MYDILDVIQNIDDLYENNTSLAVLKDFERVLDELDMYAYENWEDGELAYGPQVDRHWITAAFMWPEDKMPNPVAGKRLTEIGCRVKYEKTHVIEPRKIRSPDDFRPGTKKGKLDRTPVWVVEIQMPKKVAFDMYKGYMDKMRGDSEQTESQGGPTQATLPQAAPAPVAPMAGAMPPAAGGAPVAAGAAPTPAV</sequence>
<evidence type="ECO:0000313" key="3">
    <source>
        <dbReference type="EMBL" id="CAB5208942.1"/>
    </source>
</evidence>
<accession>A0A6J5KVE7</accession>
<feature type="region of interest" description="Disordered" evidence="1">
    <location>
        <begin position="143"/>
        <end position="193"/>
    </location>
</feature>